<dbReference type="GO" id="GO:0005506">
    <property type="term" value="F:iron ion binding"/>
    <property type="evidence" value="ECO:0007669"/>
    <property type="project" value="TreeGrafter"/>
</dbReference>
<evidence type="ECO:0000256" key="2">
    <source>
        <dbReference type="ARBA" id="ARBA00009295"/>
    </source>
</evidence>
<keyword evidence="5 16" id="KW-0349">Heme</keyword>
<dbReference type="RefSeq" id="XP_031945971.1">
    <property type="nucleotide sequence ID" value="XM_032086118.1"/>
</dbReference>
<evidence type="ECO:0000256" key="3">
    <source>
        <dbReference type="ARBA" id="ARBA00022448"/>
    </source>
</evidence>
<organism evidence="19 20">
    <name type="scientific">Aspergillus pseudonomiae</name>
    <dbReference type="NCBI Taxonomy" id="1506151"/>
    <lineage>
        <taxon>Eukaryota</taxon>
        <taxon>Fungi</taxon>
        <taxon>Dikarya</taxon>
        <taxon>Ascomycota</taxon>
        <taxon>Pezizomycotina</taxon>
        <taxon>Eurotiomycetes</taxon>
        <taxon>Eurotiomycetidae</taxon>
        <taxon>Eurotiales</taxon>
        <taxon>Aspergillaceae</taxon>
        <taxon>Aspergillus</taxon>
        <taxon>Aspergillus subgen. Circumdati</taxon>
    </lineage>
</organism>
<evidence type="ECO:0000256" key="5">
    <source>
        <dbReference type="ARBA" id="ARBA00022617"/>
    </source>
</evidence>
<dbReference type="InterPro" id="IPR018506">
    <property type="entry name" value="Cyt_B5_heme-BS"/>
</dbReference>
<keyword evidence="14 17" id="KW-0472">Membrane</keyword>
<keyword evidence="15 16" id="KW-0275">Fatty acid biosynthesis</keyword>
<evidence type="ECO:0000313" key="20">
    <source>
        <dbReference type="Proteomes" id="UP000325579"/>
    </source>
</evidence>
<dbReference type="SMART" id="SM01117">
    <property type="entry name" value="Cyt-b5"/>
    <property type="match status" value="1"/>
</dbReference>
<accession>A0A5N7DQC9</accession>
<keyword evidence="6 17" id="KW-0812">Transmembrane</keyword>
<keyword evidence="9 16" id="KW-0249">Electron transport</keyword>
<keyword evidence="12 16" id="KW-0408">Iron</keyword>
<feature type="domain" description="Cytochrome b5 heme-binding" evidence="18">
    <location>
        <begin position="354"/>
        <end position="413"/>
    </location>
</feature>
<evidence type="ECO:0000256" key="8">
    <source>
        <dbReference type="ARBA" id="ARBA00022832"/>
    </source>
</evidence>
<evidence type="ECO:0000256" key="16">
    <source>
        <dbReference type="PIRNR" id="PIRNR000345"/>
    </source>
</evidence>
<dbReference type="AlphaFoldDB" id="A0A5N7DQC9"/>
<dbReference type="PROSITE" id="PS00191">
    <property type="entry name" value="CYTOCHROME_B5_1"/>
    <property type="match status" value="1"/>
</dbReference>
<keyword evidence="20" id="KW-1185">Reference proteome</keyword>
<sequence>MTSRKSGAGADQRTQTFRINFKRTLATYLPARMYLRYREFDWVTIIVLTGMHLAVCVGAFRTPFQLKTAIWMCLYDYLIALSLTAGYHRLWSHRSYHACLPLRICLATLGAGSLQWSIKWWSSKHRAHHRYIDTDLDPYNARKGLLYSHIGWLLLKDECKPAGKIDAADLNEDPVVIWQQRNYVPLSFLAGIVFPSLVASLWNDLLGGIVYASCLRVVFRWHMTFCTNSLAHYMGEQPFDDRHSPRNHLFTALLTLGEGYHNFHHEFPNDYRNGIEWYDYDPTKWSIWIWKQLDWASQLNQIQVNETEKSRLQQLQKHLDNKRATLIWGPKLDELPSIEWDTYVEEVKNGARLLVIDGIVHDVTEFMAVHPGGRAMIAANIGKDATAMFRGEVYNHSNAANNLLSTMRVGVIARNDGDNGDSHTSVVSTGLSGWSGRPHRLLVVKQA</sequence>
<dbReference type="GeneID" id="43670809"/>
<dbReference type="InterPro" id="IPR009160">
    <property type="entry name" value="Acyl-CoA_deSatase_haem/ster-bd"/>
</dbReference>
<evidence type="ECO:0000256" key="14">
    <source>
        <dbReference type="ARBA" id="ARBA00023136"/>
    </source>
</evidence>
<dbReference type="EC" id="1.14.19.1" evidence="16"/>
<evidence type="ECO:0000313" key="19">
    <source>
        <dbReference type="EMBL" id="KAE8408652.1"/>
    </source>
</evidence>
<comment type="cofactor">
    <cofactor evidence="16">
        <name>Fe(2+)</name>
        <dbReference type="ChEBI" id="CHEBI:29033"/>
    </cofactor>
    <text evidence="16">Expected to bind 2 Fe(2+) ions per subunit.</text>
</comment>
<comment type="similarity">
    <text evidence="2 16">Belongs to the fatty acid desaturase type 1 family.</text>
</comment>
<dbReference type="EMBL" id="ML736742">
    <property type="protein sequence ID" value="KAE8408652.1"/>
    <property type="molecule type" value="Genomic_DNA"/>
</dbReference>
<dbReference type="InterPro" id="IPR001522">
    <property type="entry name" value="FADS-1_CS"/>
</dbReference>
<keyword evidence="10 17" id="KW-1133">Transmembrane helix</keyword>
<dbReference type="Pfam" id="PF00173">
    <property type="entry name" value="Cyt-b5"/>
    <property type="match status" value="1"/>
</dbReference>
<dbReference type="InterPro" id="IPR015876">
    <property type="entry name" value="Acyl-CoA_DS"/>
</dbReference>
<evidence type="ECO:0000256" key="11">
    <source>
        <dbReference type="ARBA" id="ARBA00023002"/>
    </source>
</evidence>
<dbReference type="InterPro" id="IPR005804">
    <property type="entry name" value="FA_desaturase_dom"/>
</dbReference>
<comment type="function">
    <text evidence="16">Stearoyl-CoA desaturase that utilizes O(2) and electrons from reduced cytochrome b5 to introduce the first double bond into saturated fatty acyl-CoA substrates.</text>
</comment>
<dbReference type="InterPro" id="IPR036400">
    <property type="entry name" value="Cyt_B5-like_heme/steroid_sf"/>
</dbReference>
<dbReference type="PANTHER" id="PTHR11351:SF31">
    <property type="entry name" value="DESATURASE 1, ISOFORM A-RELATED"/>
    <property type="match status" value="1"/>
</dbReference>
<evidence type="ECO:0000256" key="6">
    <source>
        <dbReference type="ARBA" id="ARBA00022692"/>
    </source>
</evidence>
<dbReference type="GO" id="GO:0006636">
    <property type="term" value="P:unsaturated fatty acid biosynthetic process"/>
    <property type="evidence" value="ECO:0007669"/>
    <property type="project" value="UniProtKB-UniRule"/>
</dbReference>
<reference evidence="19 20" key="1">
    <citation type="submission" date="2019-04" db="EMBL/GenBank/DDBJ databases">
        <authorList>
            <consortium name="DOE Joint Genome Institute"/>
            <person name="Mondo S."/>
            <person name="Kjaerbolling I."/>
            <person name="Vesth T."/>
            <person name="Frisvad J.C."/>
            <person name="Nybo J.L."/>
            <person name="Theobald S."/>
            <person name="Kildgaard S."/>
            <person name="Isbrandt T."/>
            <person name="Kuo A."/>
            <person name="Sato A."/>
            <person name="Lyhne E.K."/>
            <person name="Kogle M.E."/>
            <person name="Wiebenga A."/>
            <person name="Kun R.S."/>
            <person name="Lubbers R.J."/>
            <person name="Makela M.R."/>
            <person name="Barry K."/>
            <person name="Chovatia M."/>
            <person name="Clum A."/>
            <person name="Daum C."/>
            <person name="Haridas S."/>
            <person name="He G."/>
            <person name="LaButti K."/>
            <person name="Lipzen A."/>
            <person name="Riley R."/>
            <person name="Salamov A."/>
            <person name="Simmons B.A."/>
            <person name="Magnuson J.K."/>
            <person name="Henrissat B."/>
            <person name="Mortensen U.H."/>
            <person name="Larsen T.O."/>
            <person name="Devries R.P."/>
            <person name="Grigoriev I.V."/>
            <person name="Machida M."/>
            <person name="Baker S.E."/>
            <person name="Andersen M.R."/>
            <person name="Cantor M.N."/>
            <person name="Hua S.X."/>
        </authorList>
    </citation>
    <scope>NUCLEOTIDE SEQUENCE [LARGE SCALE GENOMIC DNA]</scope>
    <source>
        <strain evidence="19 20">CBS 119388</strain>
    </source>
</reference>
<keyword evidence="4 16" id="KW-0444">Lipid biosynthesis</keyword>
<name>A0A5N7DQC9_9EURO</name>
<feature type="transmembrane region" description="Helical" evidence="17">
    <location>
        <begin position="42"/>
        <end position="62"/>
    </location>
</feature>
<dbReference type="PIRSF" id="PIRSF000345">
    <property type="entry name" value="OLE1"/>
    <property type="match status" value="1"/>
</dbReference>
<evidence type="ECO:0000256" key="12">
    <source>
        <dbReference type="ARBA" id="ARBA00023004"/>
    </source>
</evidence>
<dbReference type="GO" id="GO:0020037">
    <property type="term" value="F:heme binding"/>
    <property type="evidence" value="ECO:0007669"/>
    <property type="project" value="InterPro"/>
</dbReference>
<evidence type="ECO:0000259" key="18">
    <source>
        <dbReference type="PROSITE" id="PS50255"/>
    </source>
</evidence>
<keyword evidence="8 16" id="KW-0276">Fatty acid metabolism</keyword>
<dbReference type="Gene3D" id="3.10.120.10">
    <property type="entry name" value="Cytochrome b5-like heme/steroid binding domain"/>
    <property type="match status" value="1"/>
</dbReference>
<comment type="subcellular location">
    <subcellularLocation>
        <location evidence="1">Membrane</location>
        <topology evidence="1">Multi-pass membrane protein</topology>
    </subcellularLocation>
</comment>
<dbReference type="PROSITE" id="PS00476">
    <property type="entry name" value="FATTY_ACID_DESATUR_1"/>
    <property type="match status" value="1"/>
</dbReference>
<dbReference type="CDD" id="cd03505">
    <property type="entry name" value="Delta9-FADS-like"/>
    <property type="match status" value="1"/>
</dbReference>
<evidence type="ECO:0000256" key="1">
    <source>
        <dbReference type="ARBA" id="ARBA00004141"/>
    </source>
</evidence>
<dbReference type="PANTHER" id="PTHR11351">
    <property type="entry name" value="ACYL-COA DESATURASE"/>
    <property type="match status" value="1"/>
</dbReference>
<dbReference type="Pfam" id="PF00487">
    <property type="entry name" value="FA_desaturase"/>
    <property type="match status" value="1"/>
</dbReference>
<dbReference type="GO" id="GO:0004768">
    <property type="term" value="F:stearoyl-CoA 9-desaturase activity"/>
    <property type="evidence" value="ECO:0007669"/>
    <property type="project" value="UniProtKB-UniRule"/>
</dbReference>
<keyword evidence="11 16" id="KW-0560">Oxidoreductase</keyword>
<gene>
    <name evidence="19" type="ORF">BDV37DRAFT_278661</name>
</gene>
<dbReference type="PRINTS" id="PR00075">
    <property type="entry name" value="FACDDSATRASE"/>
</dbReference>
<keyword evidence="7 16" id="KW-0479">Metal-binding</keyword>
<dbReference type="Proteomes" id="UP000325579">
    <property type="component" value="Unassembled WGS sequence"/>
</dbReference>
<protein>
    <recommendedName>
        <fullName evidence="16">Acyl-CoA desaturase</fullName>
        <ecNumber evidence="16">1.14.19.1</ecNumber>
    </recommendedName>
</protein>
<dbReference type="OrthoDB" id="10260134at2759"/>
<evidence type="ECO:0000256" key="13">
    <source>
        <dbReference type="ARBA" id="ARBA00023098"/>
    </source>
</evidence>
<keyword evidence="13 16" id="KW-0443">Lipid metabolism</keyword>
<evidence type="ECO:0000256" key="9">
    <source>
        <dbReference type="ARBA" id="ARBA00022982"/>
    </source>
</evidence>
<evidence type="ECO:0000256" key="17">
    <source>
        <dbReference type="SAM" id="Phobius"/>
    </source>
</evidence>
<dbReference type="SUPFAM" id="SSF55856">
    <property type="entry name" value="Cytochrome b5-like heme/steroid binding domain"/>
    <property type="match status" value="1"/>
</dbReference>
<proteinExistence type="inferred from homology"/>
<dbReference type="FunFam" id="3.10.120.10:FF:000004">
    <property type="entry name" value="Acyl-CoA desaturase"/>
    <property type="match status" value="1"/>
</dbReference>
<dbReference type="GO" id="GO:0005789">
    <property type="term" value="C:endoplasmic reticulum membrane"/>
    <property type="evidence" value="ECO:0007669"/>
    <property type="project" value="TreeGrafter"/>
</dbReference>
<evidence type="ECO:0000256" key="7">
    <source>
        <dbReference type="ARBA" id="ARBA00022723"/>
    </source>
</evidence>
<evidence type="ECO:0000256" key="10">
    <source>
        <dbReference type="ARBA" id="ARBA00022989"/>
    </source>
</evidence>
<comment type="catalytic activity">
    <reaction evidence="16">
        <text>octadecanoyl-CoA + 2 Fe(II)-[cytochrome b5] + O2 + 2 H(+) = (9Z)-octadecenoyl-CoA + 2 Fe(III)-[cytochrome b5] + 2 H2O</text>
        <dbReference type="Rhea" id="RHEA:19721"/>
        <dbReference type="Rhea" id="RHEA-COMP:10438"/>
        <dbReference type="Rhea" id="RHEA-COMP:10439"/>
        <dbReference type="ChEBI" id="CHEBI:15377"/>
        <dbReference type="ChEBI" id="CHEBI:15378"/>
        <dbReference type="ChEBI" id="CHEBI:15379"/>
        <dbReference type="ChEBI" id="CHEBI:29033"/>
        <dbReference type="ChEBI" id="CHEBI:29034"/>
        <dbReference type="ChEBI" id="CHEBI:57387"/>
        <dbReference type="ChEBI" id="CHEBI:57394"/>
        <dbReference type="EC" id="1.14.19.1"/>
    </reaction>
</comment>
<dbReference type="PROSITE" id="PS50255">
    <property type="entry name" value="CYTOCHROME_B5_2"/>
    <property type="match status" value="1"/>
</dbReference>
<dbReference type="InterPro" id="IPR001199">
    <property type="entry name" value="Cyt_B5-like_heme/steroid-bd"/>
</dbReference>
<evidence type="ECO:0000256" key="15">
    <source>
        <dbReference type="ARBA" id="ARBA00023160"/>
    </source>
</evidence>
<keyword evidence="3 16" id="KW-0813">Transport</keyword>
<evidence type="ECO:0000256" key="4">
    <source>
        <dbReference type="ARBA" id="ARBA00022516"/>
    </source>
</evidence>